<reference evidence="2 3" key="1">
    <citation type="submission" date="2016-10" db="EMBL/GenBank/DDBJ databases">
        <authorList>
            <person name="de Groot N.N."/>
        </authorList>
    </citation>
    <scope>NUCLEOTIDE SEQUENCE [LARGE SCALE GENOMIC DNA]</scope>
    <source>
        <strain evidence="2 3">DSM 5885</strain>
    </source>
</reference>
<keyword evidence="1" id="KW-1133">Transmembrane helix</keyword>
<evidence type="ECO:0000313" key="2">
    <source>
        <dbReference type="EMBL" id="SDH85443.1"/>
    </source>
</evidence>
<keyword evidence="1" id="KW-0472">Membrane</keyword>
<name>A0A1G8FTH7_9RHOO</name>
<dbReference type="RefSeq" id="WP_091937972.1">
    <property type="nucleotide sequence ID" value="NZ_FNCY01000009.1"/>
</dbReference>
<dbReference type="STRING" id="83767.SAMN05660652_02422"/>
<keyword evidence="1" id="KW-0812">Transmembrane</keyword>
<dbReference type="OrthoDB" id="8527869at2"/>
<keyword evidence="3" id="KW-1185">Reference proteome</keyword>
<dbReference type="EMBL" id="FNCY01000009">
    <property type="protein sequence ID" value="SDH85443.1"/>
    <property type="molecule type" value="Genomic_DNA"/>
</dbReference>
<dbReference type="PROSITE" id="PS51257">
    <property type="entry name" value="PROKAR_LIPOPROTEIN"/>
    <property type="match status" value="1"/>
</dbReference>
<proteinExistence type="predicted"/>
<organism evidence="2 3">
    <name type="scientific">Propionivibrio dicarboxylicus</name>
    <dbReference type="NCBI Taxonomy" id="83767"/>
    <lineage>
        <taxon>Bacteria</taxon>
        <taxon>Pseudomonadati</taxon>
        <taxon>Pseudomonadota</taxon>
        <taxon>Betaproteobacteria</taxon>
        <taxon>Rhodocyclales</taxon>
        <taxon>Rhodocyclaceae</taxon>
        <taxon>Propionivibrio</taxon>
    </lineage>
</organism>
<evidence type="ECO:0000256" key="1">
    <source>
        <dbReference type="SAM" id="Phobius"/>
    </source>
</evidence>
<dbReference type="AlphaFoldDB" id="A0A1G8FTH7"/>
<feature type="transmembrane region" description="Helical" evidence="1">
    <location>
        <begin position="12"/>
        <end position="36"/>
    </location>
</feature>
<accession>A0A1G8FTH7</accession>
<evidence type="ECO:0000313" key="3">
    <source>
        <dbReference type="Proteomes" id="UP000198607"/>
    </source>
</evidence>
<sequence>MNASPERHTSITSGLIFCIATSACGLAIVAQSLLAFHASLDEAATTTTERNSIVIELRRLSEGEGRIRETARAFNTILRGPSGEGTSAPDWTALVDEIQRKHQLADVRYEPDQPQILAVAPSESLALVSMPIHLRLKLLHEEDLTRFLDELRAQSPSFVHIKKCHIGRSQTVASPDLDTGHLDADCRIEAVALQDNRQGASKP</sequence>
<dbReference type="Proteomes" id="UP000198607">
    <property type="component" value="Unassembled WGS sequence"/>
</dbReference>
<gene>
    <name evidence="2" type="ORF">SAMN05660652_02422</name>
</gene>
<protein>
    <submittedName>
        <fullName evidence="2">Uncharacterized protein</fullName>
    </submittedName>
</protein>